<name>A0A9D2RCT1_9FIRM</name>
<sequence>MSDKTIEILAPAGSYTAFHAALCAGADAVYAGGIRFGARAFADNFTEEEMIRAIREAHFYGKKLYMTVNTLLKDAETDSLHAYLQPYYENGLDAVIVQDFGVAGSIKKYFPDLDIHASTQMTVTDLYGARFAQDCGMTRVVPARELSLEEIRRIREGTDLEIECFVHGALCYCYSGQCLLSSMIGGRSGNRGRCAQPCRLPYTFDAAAGQGKQYYLSPKDICTLDLIPDLIESGIDSFKIEGRMKSPQYVAGVTEMYRKYTDFYLKSGREAFQVRPEDREMLLDLYNRGGFSEGYYKTRNGRQMISLTRPNHAGVRAARIICQKGREVLARALTDLSAGDVLEIAGEKNDYTLGSAVRKGQDFSFLVRKTVKLRAGMILSRVRNGALLKRIEESVAGTDLQRPVEGRLELRIGSPAVLRVICDGCEYSTESREPVQSALNRPLSEARVREQLNKTGTSLFRFSRLDITMDPDVFMPVQQLSGLRRDAFAGLENEIYSQSGRTAPVIPDVVHTEQPSGQMEERPGSGRKTSSRFAVYVETPEQLQTVSSWFNRTGAFPERVYIGTGILTGNRADDRSDISDVLHRIRQQGTAVYAALPYVLRSTEYPAFRELLHRAVQFGSDGFLLRNCGEYQFLREHGFDKPVILDHNLYVFNRHAVEFWNTLGVREFTVPLEMEPDEFFRFGPEKAEMEIYGAEPVMVSAQCLFKTAGGCRKDNPVSSLTDRKGKVFPVRAHCDFCYNVIYNSRPRHIPAKHTVGTGSPAGLRRIRFSTESAEDIMNVLDEYLTD</sequence>
<evidence type="ECO:0000259" key="1">
    <source>
        <dbReference type="Pfam" id="PF12392"/>
    </source>
</evidence>
<protein>
    <submittedName>
        <fullName evidence="2">U32 family peptidase</fullName>
    </submittedName>
</protein>
<dbReference type="PANTHER" id="PTHR30217:SF10">
    <property type="entry name" value="23S RRNA 5-HYDROXYCYTIDINE C2501 SYNTHASE"/>
    <property type="match status" value="1"/>
</dbReference>
<dbReference type="InterPro" id="IPR020988">
    <property type="entry name" value="Pept_U32_collagenase"/>
</dbReference>
<dbReference type="Pfam" id="PF01136">
    <property type="entry name" value="Peptidase_U32"/>
    <property type="match status" value="2"/>
</dbReference>
<accession>A0A9D2RCT1</accession>
<reference evidence="2" key="2">
    <citation type="submission" date="2021-04" db="EMBL/GenBank/DDBJ databases">
        <authorList>
            <person name="Gilroy R."/>
        </authorList>
    </citation>
    <scope>NUCLEOTIDE SEQUENCE</scope>
    <source>
        <strain evidence="2">ChiBcec15-3976</strain>
    </source>
</reference>
<dbReference type="InterPro" id="IPR001539">
    <property type="entry name" value="Peptidase_U32"/>
</dbReference>
<reference evidence="2" key="1">
    <citation type="journal article" date="2021" name="PeerJ">
        <title>Extensive microbial diversity within the chicken gut microbiome revealed by metagenomics and culture.</title>
        <authorList>
            <person name="Gilroy R."/>
            <person name="Ravi A."/>
            <person name="Getino M."/>
            <person name="Pursley I."/>
            <person name="Horton D.L."/>
            <person name="Alikhan N.F."/>
            <person name="Baker D."/>
            <person name="Gharbi K."/>
            <person name="Hall N."/>
            <person name="Watson M."/>
            <person name="Adriaenssens E.M."/>
            <person name="Foster-Nyarko E."/>
            <person name="Jarju S."/>
            <person name="Secka A."/>
            <person name="Antonio M."/>
            <person name="Oren A."/>
            <person name="Chaudhuri R.R."/>
            <person name="La Ragione R."/>
            <person name="Hildebrand F."/>
            <person name="Pallen M.J."/>
        </authorList>
    </citation>
    <scope>NUCLEOTIDE SEQUENCE</scope>
    <source>
        <strain evidence="2">ChiBcec15-3976</strain>
    </source>
</reference>
<evidence type="ECO:0000313" key="2">
    <source>
        <dbReference type="EMBL" id="HJD41395.1"/>
    </source>
</evidence>
<comment type="caution">
    <text evidence="2">The sequence shown here is derived from an EMBL/GenBank/DDBJ whole genome shotgun (WGS) entry which is preliminary data.</text>
</comment>
<dbReference type="PROSITE" id="PS01276">
    <property type="entry name" value="PEPTIDASE_U32"/>
    <property type="match status" value="1"/>
</dbReference>
<dbReference type="EMBL" id="DWUU01000003">
    <property type="protein sequence ID" value="HJD41395.1"/>
    <property type="molecule type" value="Genomic_DNA"/>
</dbReference>
<feature type="domain" description="Peptidase U32 collagenase" evidence="1">
    <location>
        <begin position="383"/>
        <end position="494"/>
    </location>
</feature>
<dbReference type="AlphaFoldDB" id="A0A9D2RCT1"/>
<dbReference type="PANTHER" id="PTHR30217">
    <property type="entry name" value="PEPTIDASE U32 FAMILY"/>
    <property type="match status" value="1"/>
</dbReference>
<dbReference type="InterPro" id="IPR051454">
    <property type="entry name" value="RNA/ubiquinone_mod_enzymes"/>
</dbReference>
<dbReference type="Proteomes" id="UP000823909">
    <property type="component" value="Unassembled WGS sequence"/>
</dbReference>
<dbReference type="Pfam" id="PF12392">
    <property type="entry name" value="DUF3656"/>
    <property type="match status" value="1"/>
</dbReference>
<organism evidence="2 3">
    <name type="scientific">Candidatus Mediterraneibacter quadrami</name>
    <dbReference type="NCBI Taxonomy" id="2838684"/>
    <lineage>
        <taxon>Bacteria</taxon>
        <taxon>Bacillati</taxon>
        <taxon>Bacillota</taxon>
        <taxon>Clostridia</taxon>
        <taxon>Lachnospirales</taxon>
        <taxon>Lachnospiraceae</taxon>
        <taxon>Mediterraneibacter</taxon>
    </lineage>
</organism>
<evidence type="ECO:0000313" key="3">
    <source>
        <dbReference type="Proteomes" id="UP000823909"/>
    </source>
</evidence>
<gene>
    <name evidence="2" type="ORF">H9910_00065</name>
</gene>
<proteinExistence type="predicted"/>